<feature type="transmembrane region" description="Helical" evidence="12">
    <location>
        <begin position="302"/>
        <end position="322"/>
    </location>
</feature>
<dbReference type="GO" id="GO:0050897">
    <property type="term" value="F:cobalt ion binding"/>
    <property type="evidence" value="ECO:0007669"/>
    <property type="project" value="TreeGrafter"/>
</dbReference>
<reference evidence="14 15" key="1">
    <citation type="submission" date="2018-06" db="EMBL/GenBank/DDBJ databases">
        <title>Complete genome of Desulfovibrio marinus P48SEP.</title>
        <authorList>
            <person name="Crispim J.S."/>
            <person name="Vidigal P.M.P."/>
            <person name="Silva L.C.F."/>
            <person name="Araujo L.C."/>
            <person name="Laguardia C.N."/>
            <person name="Dias R.S."/>
            <person name="Sousa M.P."/>
            <person name="Paula S.O."/>
            <person name="Silva C."/>
        </authorList>
    </citation>
    <scope>NUCLEOTIDE SEQUENCE [LARGE SCALE GENOMIC DNA]</scope>
    <source>
        <strain evidence="14 15">P48SEP</strain>
    </source>
</reference>
<dbReference type="AlphaFoldDB" id="A0A6P1ZMY9"/>
<evidence type="ECO:0000256" key="5">
    <source>
        <dbReference type="ARBA" id="ARBA00022692"/>
    </source>
</evidence>
<evidence type="ECO:0000256" key="11">
    <source>
        <dbReference type="ARBA" id="ARBA00045497"/>
    </source>
</evidence>
<keyword evidence="16" id="KW-1185">Reference proteome</keyword>
<dbReference type="Gene3D" id="1.20.58.340">
    <property type="entry name" value="Magnesium transport protein CorA, transmembrane region"/>
    <property type="match status" value="2"/>
</dbReference>
<dbReference type="RefSeq" id="WP_171267746.1">
    <property type="nucleotide sequence ID" value="NZ_CP039543.1"/>
</dbReference>
<keyword evidence="9 12" id="KW-0472">Membrane</keyword>
<keyword evidence="8 12" id="KW-0406">Ion transport</keyword>
<gene>
    <name evidence="12 14" type="primary">corA</name>
    <name evidence="14" type="ORF">DQK91_03680</name>
    <name evidence="13" type="ORF">E8L03_14750</name>
</gene>
<evidence type="ECO:0000313" key="16">
    <source>
        <dbReference type="Proteomes" id="UP000503251"/>
    </source>
</evidence>
<evidence type="ECO:0000313" key="14">
    <source>
        <dbReference type="EMBL" id="TVM35775.1"/>
    </source>
</evidence>
<dbReference type="PANTHER" id="PTHR46494">
    <property type="entry name" value="CORA FAMILY METAL ION TRANSPORTER (EUROFUNG)"/>
    <property type="match status" value="1"/>
</dbReference>
<evidence type="ECO:0000256" key="7">
    <source>
        <dbReference type="ARBA" id="ARBA00022989"/>
    </source>
</evidence>
<organism evidence="14 15">
    <name type="scientific">Oceanidesulfovibrio marinus</name>
    <dbReference type="NCBI Taxonomy" id="370038"/>
    <lineage>
        <taxon>Bacteria</taxon>
        <taxon>Pseudomonadati</taxon>
        <taxon>Thermodesulfobacteriota</taxon>
        <taxon>Desulfovibrionia</taxon>
        <taxon>Desulfovibrionales</taxon>
        <taxon>Desulfovibrionaceae</taxon>
        <taxon>Oceanidesulfovibrio</taxon>
    </lineage>
</organism>
<dbReference type="EMBL" id="CP039543">
    <property type="protein sequence ID" value="QJT10110.1"/>
    <property type="molecule type" value="Genomic_DNA"/>
</dbReference>
<evidence type="ECO:0000256" key="1">
    <source>
        <dbReference type="ARBA" id="ARBA00004651"/>
    </source>
</evidence>
<dbReference type="CDD" id="cd12828">
    <property type="entry name" value="TmCorA-like_1"/>
    <property type="match status" value="1"/>
</dbReference>
<comment type="similarity">
    <text evidence="2 12">Belongs to the CorA metal ion transporter (MIT) (TC 1.A.35) family.</text>
</comment>
<evidence type="ECO:0000256" key="12">
    <source>
        <dbReference type="RuleBase" id="RU362010"/>
    </source>
</evidence>
<dbReference type="InterPro" id="IPR004488">
    <property type="entry name" value="Mg/Co-transport_prot_CorA"/>
</dbReference>
<dbReference type="EMBL" id="QMIF01000002">
    <property type="protein sequence ID" value="TVM35775.1"/>
    <property type="molecule type" value="Genomic_DNA"/>
</dbReference>
<evidence type="ECO:0000256" key="4">
    <source>
        <dbReference type="ARBA" id="ARBA00022475"/>
    </source>
</evidence>
<reference evidence="13 16" key="2">
    <citation type="submission" date="2019-04" db="EMBL/GenBank/DDBJ databases">
        <title>Isolation and culture of sulfate reducing bacteria from the cold seep of the South China Sea.</title>
        <authorList>
            <person name="Sun C."/>
            <person name="Liu R."/>
        </authorList>
    </citation>
    <scope>NUCLEOTIDE SEQUENCE [LARGE SCALE GENOMIC DNA]</scope>
    <source>
        <strain evidence="13 16">CS1</strain>
    </source>
</reference>
<dbReference type="PANTHER" id="PTHR46494:SF1">
    <property type="entry name" value="CORA FAMILY METAL ION TRANSPORTER (EUROFUNG)"/>
    <property type="match status" value="1"/>
</dbReference>
<evidence type="ECO:0000313" key="15">
    <source>
        <dbReference type="Proteomes" id="UP000434052"/>
    </source>
</evidence>
<keyword evidence="3 12" id="KW-0813">Transport</keyword>
<evidence type="ECO:0000256" key="2">
    <source>
        <dbReference type="ARBA" id="ARBA00009765"/>
    </source>
</evidence>
<dbReference type="SUPFAM" id="SSF144083">
    <property type="entry name" value="Magnesium transport protein CorA, transmembrane region"/>
    <property type="match status" value="1"/>
</dbReference>
<evidence type="ECO:0000256" key="10">
    <source>
        <dbReference type="ARBA" id="ARBA00034269"/>
    </source>
</evidence>
<name>A0A6P1ZMY9_9BACT</name>
<comment type="catalytic activity">
    <reaction evidence="10">
        <text>Mg(2+)(in) = Mg(2+)(out)</text>
        <dbReference type="Rhea" id="RHEA:29827"/>
        <dbReference type="ChEBI" id="CHEBI:18420"/>
    </reaction>
</comment>
<dbReference type="Proteomes" id="UP000434052">
    <property type="component" value="Unassembled WGS sequence"/>
</dbReference>
<dbReference type="NCBIfam" id="TIGR00383">
    <property type="entry name" value="corA"/>
    <property type="match status" value="1"/>
</dbReference>
<evidence type="ECO:0000256" key="3">
    <source>
        <dbReference type="ARBA" id="ARBA00022448"/>
    </source>
</evidence>
<protein>
    <recommendedName>
        <fullName evidence="12">Magnesium transport protein CorA</fullName>
    </recommendedName>
</protein>
<evidence type="ECO:0000313" key="13">
    <source>
        <dbReference type="EMBL" id="QJT10110.1"/>
    </source>
</evidence>
<proteinExistence type="inferred from homology"/>
<sequence length="360" mass="40666">MFDLLRSHSAKAGDPPGQAAYVGPVKDFIPYMECVTYSGEAMERRRIEPSELHDVLDSCRATGTVLWIRLVGIHDPALARQAGEAIGLHPLLIEDALNTAHRPSLDEGETILFATSKALSYDEENDRILSEHVVIALADGICLTLEENPKNPWDAIYPRLQTPKSRMRQMGADYLFSCLYDTLVDNCFLVVDAIAASSRQMEETLIRQGEDGDAPLLKDIYSLRKQLLLFQSVVLPMYETTARLVRDEQQHFSEEVRPFLRDIRDHAVHVRDATMLLSTLLENLTDTAISLAGLKLNAVMRVLTVIATIFIPLTFIAGVYGMNFQNMPELHAHYGYYIVLCIMLIVAIAMLLFFRKRRWI</sequence>
<evidence type="ECO:0000256" key="6">
    <source>
        <dbReference type="ARBA" id="ARBA00022842"/>
    </source>
</evidence>
<comment type="function">
    <text evidence="11">Mediates influx of magnesium ions. Alternates between open and closed states. Activated by low cytoplasmic Mg(2+) levels. Inactive when cytoplasmic Mg(2+) levels are high.</text>
</comment>
<dbReference type="GO" id="GO:0015095">
    <property type="term" value="F:magnesium ion transmembrane transporter activity"/>
    <property type="evidence" value="ECO:0007669"/>
    <property type="project" value="UniProtKB-UniRule"/>
</dbReference>
<dbReference type="FunFam" id="1.20.58.340:FF:000004">
    <property type="entry name" value="Magnesium transport protein CorA"/>
    <property type="match status" value="1"/>
</dbReference>
<keyword evidence="4 12" id="KW-1003">Cell membrane</keyword>
<dbReference type="GO" id="GO:0005886">
    <property type="term" value="C:plasma membrane"/>
    <property type="evidence" value="ECO:0007669"/>
    <property type="project" value="UniProtKB-SubCell"/>
</dbReference>
<dbReference type="Proteomes" id="UP000503251">
    <property type="component" value="Chromosome"/>
</dbReference>
<feature type="transmembrane region" description="Helical" evidence="12">
    <location>
        <begin position="334"/>
        <end position="354"/>
    </location>
</feature>
<dbReference type="Pfam" id="PF01544">
    <property type="entry name" value="CorA"/>
    <property type="match status" value="1"/>
</dbReference>
<dbReference type="GO" id="GO:0015087">
    <property type="term" value="F:cobalt ion transmembrane transporter activity"/>
    <property type="evidence" value="ECO:0007669"/>
    <property type="project" value="UniProtKB-UniRule"/>
</dbReference>
<dbReference type="InterPro" id="IPR002523">
    <property type="entry name" value="MgTranspt_CorA/ZnTranspt_ZntB"/>
</dbReference>
<keyword evidence="7 12" id="KW-1133">Transmembrane helix</keyword>
<accession>A0A6P1ZMY9</accession>
<dbReference type="InterPro" id="IPR045863">
    <property type="entry name" value="CorA_TM1_TM2"/>
</dbReference>
<keyword evidence="5 12" id="KW-0812">Transmembrane</keyword>
<dbReference type="GO" id="GO:0000287">
    <property type="term" value="F:magnesium ion binding"/>
    <property type="evidence" value="ECO:0007669"/>
    <property type="project" value="TreeGrafter"/>
</dbReference>
<comment type="subcellular location">
    <subcellularLocation>
        <location evidence="1">Cell membrane</location>
        <topology evidence="1">Multi-pass membrane protein</topology>
    </subcellularLocation>
    <subcellularLocation>
        <location evidence="12">Membrane</location>
        <topology evidence="12">Multi-pass membrane protein</topology>
    </subcellularLocation>
</comment>
<dbReference type="InterPro" id="IPR045861">
    <property type="entry name" value="CorA_cytoplasmic_dom"/>
</dbReference>
<dbReference type="Gene3D" id="3.30.460.20">
    <property type="entry name" value="CorA soluble domain-like"/>
    <property type="match status" value="1"/>
</dbReference>
<evidence type="ECO:0000256" key="8">
    <source>
        <dbReference type="ARBA" id="ARBA00023065"/>
    </source>
</evidence>
<dbReference type="SUPFAM" id="SSF143865">
    <property type="entry name" value="CorA soluble domain-like"/>
    <property type="match status" value="1"/>
</dbReference>
<evidence type="ECO:0000256" key="9">
    <source>
        <dbReference type="ARBA" id="ARBA00023136"/>
    </source>
</evidence>
<keyword evidence="6 12" id="KW-0460">Magnesium</keyword>